<dbReference type="Gene3D" id="3.90.180.10">
    <property type="entry name" value="Medium-chain alcohol dehydrogenases, catalytic domain"/>
    <property type="match status" value="1"/>
</dbReference>
<dbReference type="PROSITE" id="PS00059">
    <property type="entry name" value="ADH_ZINC"/>
    <property type="match status" value="1"/>
</dbReference>
<name>A0A7W9UKH9_9NOCA</name>
<dbReference type="PANTHER" id="PTHR43350">
    <property type="entry name" value="NAD-DEPENDENT ALCOHOL DEHYDROGENASE"/>
    <property type="match status" value="1"/>
</dbReference>
<dbReference type="EC" id="1.1.1.90" evidence="8"/>
<dbReference type="InterPro" id="IPR011032">
    <property type="entry name" value="GroES-like_sf"/>
</dbReference>
<evidence type="ECO:0000256" key="5">
    <source>
        <dbReference type="ARBA" id="ARBA00023002"/>
    </source>
</evidence>
<dbReference type="AlphaFoldDB" id="A0A7W9UKH9"/>
<evidence type="ECO:0000256" key="4">
    <source>
        <dbReference type="ARBA" id="ARBA00022833"/>
    </source>
</evidence>
<proteinExistence type="inferred from homology"/>
<keyword evidence="3 6" id="KW-0479">Metal-binding</keyword>
<evidence type="ECO:0000313" key="9">
    <source>
        <dbReference type="Proteomes" id="UP000540412"/>
    </source>
</evidence>
<keyword evidence="4 6" id="KW-0862">Zinc</keyword>
<dbReference type="GO" id="GO:0018456">
    <property type="term" value="F:aryl-alcohol dehydrogenase (NAD+) activity"/>
    <property type="evidence" value="ECO:0007669"/>
    <property type="project" value="UniProtKB-EC"/>
</dbReference>
<evidence type="ECO:0000256" key="1">
    <source>
        <dbReference type="ARBA" id="ARBA00001947"/>
    </source>
</evidence>
<gene>
    <name evidence="8" type="ORF">BJY24_005490</name>
</gene>
<sequence>MEITAAVARGPDVPFTLERLTLAAPGAGEVVVRMAASGICHSDLTAKRNFPAGVPIVLGHEGAGVVEEVGPEVEGVRVGDHVLVTYASCGGCTRCRTGTPGYCDQWATLNAGRFGAESPLAQDGQPVVGAFFGQSSFATHIVTTPRNLIVVGDDVDLAMTAAFGCGIQTGAGAVANVLRPEPDSSVVIFGVGGVGMAAVMAARALGVGRLIAVDLSAARLEVAGELGADVLVDGAADEVAAQVVSATGGGATHALDTTGIAGVVASAVDALAPLGVLALVALGEATLPIEVAKLIGQGKTLRGSIEGDGDPQRFVPRLVDWYRRGEFPMEKIVMTYPFGAINDAVAAAHSGAVVKPVLTFPFVE</sequence>
<evidence type="ECO:0000256" key="2">
    <source>
        <dbReference type="ARBA" id="ARBA00008072"/>
    </source>
</evidence>
<dbReference type="InterPro" id="IPR002328">
    <property type="entry name" value="ADH_Zn_CS"/>
</dbReference>
<dbReference type="InterPro" id="IPR020843">
    <property type="entry name" value="ER"/>
</dbReference>
<dbReference type="InterPro" id="IPR013149">
    <property type="entry name" value="ADH-like_C"/>
</dbReference>
<protein>
    <submittedName>
        <fullName evidence="8">Aryl-alcohol dehydrogenase</fullName>
        <ecNumber evidence="8">1.1.1.90</ecNumber>
    </submittedName>
</protein>
<comment type="cofactor">
    <cofactor evidence="1 6">
        <name>Zn(2+)</name>
        <dbReference type="ChEBI" id="CHEBI:29105"/>
    </cofactor>
</comment>
<dbReference type="PANTHER" id="PTHR43350:SF21">
    <property type="entry name" value="S-NITROSOMYCOTHIOL REDUCTASE MSCR"/>
    <property type="match status" value="1"/>
</dbReference>
<feature type="domain" description="Enoyl reductase (ER)" evidence="7">
    <location>
        <begin position="15"/>
        <end position="358"/>
    </location>
</feature>
<dbReference type="Gene3D" id="3.40.50.720">
    <property type="entry name" value="NAD(P)-binding Rossmann-like Domain"/>
    <property type="match status" value="1"/>
</dbReference>
<dbReference type="SMART" id="SM00829">
    <property type="entry name" value="PKS_ER"/>
    <property type="match status" value="1"/>
</dbReference>
<evidence type="ECO:0000259" key="7">
    <source>
        <dbReference type="SMART" id="SM00829"/>
    </source>
</evidence>
<dbReference type="InterPro" id="IPR036291">
    <property type="entry name" value="NAD(P)-bd_dom_sf"/>
</dbReference>
<organism evidence="8 9">
    <name type="scientific">Nocardia transvalensis</name>
    <dbReference type="NCBI Taxonomy" id="37333"/>
    <lineage>
        <taxon>Bacteria</taxon>
        <taxon>Bacillati</taxon>
        <taxon>Actinomycetota</taxon>
        <taxon>Actinomycetes</taxon>
        <taxon>Mycobacteriales</taxon>
        <taxon>Nocardiaceae</taxon>
        <taxon>Nocardia</taxon>
    </lineage>
</organism>
<keyword evidence="9" id="KW-1185">Reference proteome</keyword>
<dbReference type="CDD" id="cd08278">
    <property type="entry name" value="benzyl_alcohol_DH"/>
    <property type="match status" value="1"/>
</dbReference>
<comment type="similarity">
    <text evidence="2 6">Belongs to the zinc-containing alcohol dehydrogenase family.</text>
</comment>
<comment type="caution">
    <text evidence="8">The sequence shown here is derived from an EMBL/GenBank/DDBJ whole genome shotgun (WGS) entry which is preliminary data.</text>
</comment>
<dbReference type="GO" id="GO:0008270">
    <property type="term" value="F:zinc ion binding"/>
    <property type="evidence" value="ECO:0007669"/>
    <property type="project" value="InterPro"/>
</dbReference>
<reference evidence="8 9" key="1">
    <citation type="submission" date="2020-08" db="EMBL/GenBank/DDBJ databases">
        <title>Sequencing the genomes of 1000 actinobacteria strains.</title>
        <authorList>
            <person name="Klenk H.-P."/>
        </authorList>
    </citation>
    <scope>NUCLEOTIDE SEQUENCE [LARGE SCALE GENOMIC DNA]</scope>
    <source>
        <strain evidence="8 9">DSM 43582</strain>
    </source>
</reference>
<dbReference type="Proteomes" id="UP000540412">
    <property type="component" value="Unassembled WGS sequence"/>
</dbReference>
<evidence type="ECO:0000313" key="8">
    <source>
        <dbReference type="EMBL" id="MBB5916578.1"/>
    </source>
</evidence>
<dbReference type="SUPFAM" id="SSF50129">
    <property type="entry name" value="GroES-like"/>
    <property type="match status" value="1"/>
</dbReference>
<keyword evidence="5 8" id="KW-0560">Oxidoreductase</keyword>
<dbReference type="InterPro" id="IPR013154">
    <property type="entry name" value="ADH-like_N"/>
</dbReference>
<dbReference type="EMBL" id="JACHIT010000002">
    <property type="protein sequence ID" value="MBB5916578.1"/>
    <property type="molecule type" value="Genomic_DNA"/>
</dbReference>
<evidence type="ECO:0000256" key="3">
    <source>
        <dbReference type="ARBA" id="ARBA00022723"/>
    </source>
</evidence>
<accession>A0A7W9UKH9</accession>
<dbReference type="Pfam" id="PF08240">
    <property type="entry name" value="ADH_N"/>
    <property type="match status" value="1"/>
</dbReference>
<evidence type="ECO:0000256" key="6">
    <source>
        <dbReference type="RuleBase" id="RU361277"/>
    </source>
</evidence>
<dbReference type="SUPFAM" id="SSF51735">
    <property type="entry name" value="NAD(P)-binding Rossmann-fold domains"/>
    <property type="match status" value="1"/>
</dbReference>
<dbReference type="Pfam" id="PF00107">
    <property type="entry name" value="ADH_zinc_N"/>
    <property type="match status" value="1"/>
</dbReference>
<dbReference type="RefSeq" id="WP_040754264.1">
    <property type="nucleotide sequence ID" value="NZ_JACHIT010000002.1"/>
</dbReference>